<comment type="caution">
    <text evidence="3">The sequence shown here is derived from an EMBL/GenBank/DDBJ whole genome shotgun (WGS) entry which is preliminary data.</text>
</comment>
<protein>
    <recommendedName>
        <fullName evidence="2">DUF7730 domain-containing protein</fullName>
    </recommendedName>
</protein>
<dbReference type="EMBL" id="JAAQHG020000001">
    <property type="protein sequence ID" value="KAL1591162.1"/>
    <property type="molecule type" value="Genomic_DNA"/>
</dbReference>
<dbReference type="GeneID" id="96001607"/>
<reference evidence="3 4" key="1">
    <citation type="journal article" date="2020" name="Microbiol. Resour. Announc.">
        <title>Draft Genome Sequence of a Cladosporium Species Isolated from the Mesophotic Ascidian Didemnum maculosum.</title>
        <authorList>
            <person name="Gioti A."/>
            <person name="Siaperas R."/>
            <person name="Nikolaivits E."/>
            <person name="Le Goff G."/>
            <person name="Ouazzani J."/>
            <person name="Kotoulas G."/>
            <person name="Topakas E."/>
        </authorList>
    </citation>
    <scope>NUCLEOTIDE SEQUENCE [LARGE SCALE GENOMIC DNA]</scope>
    <source>
        <strain evidence="3 4">TM138-S3</strain>
    </source>
</reference>
<dbReference type="AlphaFoldDB" id="A0AB34L1R3"/>
<evidence type="ECO:0000256" key="1">
    <source>
        <dbReference type="SAM" id="MobiDB-lite"/>
    </source>
</evidence>
<gene>
    <name evidence="3" type="ORF">WHR41_00163</name>
</gene>
<dbReference type="PANTHER" id="PTHR42085:SF2">
    <property type="entry name" value="F-BOX DOMAIN-CONTAINING PROTEIN"/>
    <property type="match status" value="1"/>
</dbReference>
<feature type="region of interest" description="Disordered" evidence="1">
    <location>
        <begin position="1"/>
        <end position="60"/>
    </location>
</feature>
<dbReference type="InterPro" id="IPR056632">
    <property type="entry name" value="DUF7730"/>
</dbReference>
<dbReference type="InterPro" id="IPR038883">
    <property type="entry name" value="AN11006-like"/>
</dbReference>
<dbReference type="Proteomes" id="UP000803884">
    <property type="component" value="Unassembled WGS sequence"/>
</dbReference>
<evidence type="ECO:0000259" key="2">
    <source>
        <dbReference type="Pfam" id="PF24864"/>
    </source>
</evidence>
<organism evidence="3 4">
    <name type="scientific">Cladosporium halotolerans</name>
    <dbReference type="NCBI Taxonomy" id="1052096"/>
    <lineage>
        <taxon>Eukaryota</taxon>
        <taxon>Fungi</taxon>
        <taxon>Dikarya</taxon>
        <taxon>Ascomycota</taxon>
        <taxon>Pezizomycotina</taxon>
        <taxon>Dothideomycetes</taxon>
        <taxon>Dothideomycetidae</taxon>
        <taxon>Cladosporiales</taxon>
        <taxon>Cladosporiaceae</taxon>
        <taxon>Cladosporium</taxon>
    </lineage>
</organism>
<dbReference type="RefSeq" id="XP_069234267.1">
    <property type="nucleotide sequence ID" value="XM_069368769.1"/>
</dbReference>
<feature type="domain" description="DUF7730" evidence="2">
    <location>
        <begin position="63"/>
        <end position="183"/>
    </location>
</feature>
<proteinExistence type="predicted"/>
<evidence type="ECO:0000313" key="4">
    <source>
        <dbReference type="Proteomes" id="UP000803884"/>
    </source>
</evidence>
<dbReference type="PANTHER" id="PTHR42085">
    <property type="entry name" value="F-BOX DOMAIN-CONTAINING PROTEIN"/>
    <property type="match status" value="1"/>
</dbReference>
<feature type="compositionally biased region" description="Low complexity" evidence="1">
    <location>
        <begin position="14"/>
        <end position="35"/>
    </location>
</feature>
<dbReference type="Pfam" id="PF24864">
    <property type="entry name" value="DUF7730"/>
    <property type="match status" value="1"/>
</dbReference>
<sequence>MAKNRKAKPIASKAKATTPSNASPSSSQPASTLPTRSHSPPPLVKEEEEDMDDEPPVKRQPFRFFDLPSELRLRIYEEVFHITERHVMELYEGKQRAGNIVGLDERPDPPLDLEPNVNWFLVRPRLSLLQVSRQMHDEAYRVFYSQPMRLYPHHDRFFYTKQPLLARIPPRYRNIINTMEVRFGKGWSKIPKCQNTEPSLGLRDCTNLRLLKIFVQCDPSDSFFNGFRGKNANEDTYKWFCMEILRGILEQVPRLETVEIDAFPGIKQGAPLITALRRTIEEAGKKLVWGPLRGWEEQPEPLLGLQQMMAGMSIAEAPRVVEAQA</sequence>
<accession>A0AB34L1R3</accession>
<evidence type="ECO:0000313" key="3">
    <source>
        <dbReference type="EMBL" id="KAL1591162.1"/>
    </source>
</evidence>
<name>A0AB34L1R3_9PEZI</name>
<keyword evidence="4" id="KW-1185">Reference proteome</keyword>